<sequence>MKTLNKQMIKFIVGGYASSPDLPKRSQAISQPSIIPNLLVKPRD</sequence>
<reference evidence="1 2" key="1">
    <citation type="submission" date="2013-07" db="EMBL/GenBank/DDBJ databases">
        <title>Comparative Genomic and Metabolomic Analysis of Twelve Strains of Pseudoalteromonas luteoviolacea.</title>
        <authorList>
            <person name="Vynne N.G."/>
            <person name="Mansson M."/>
            <person name="Gram L."/>
        </authorList>
    </citation>
    <scope>NUCLEOTIDE SEQUENCE [LARGE SCALE GENOMIC DNA]</scope>
    <source>
        <strain evidence="1 2">S4060-1</strain>
    </source>
</reference>
<dbReference type="Proteomes" id="UP000076661">
    <property type="component" value="Unassembled WGS sequence"/>
</dbReference>
<protein>
    <submittedName>
        <fullName evidence="1">Uncharacterized protein</fullName>
    </submittedName>
</protein>
<evidence type="ECO:0000313" key="2">
    <source>
        <dbReference type="Proteomes" id="UP000076661"/>
    </source>
</evidence>
<name>A0A162BSX4_9GAMM</name>
<evidence type="ECO:0000313" key="1">
    <source>
        <dbReference type="EMBL" id="KZN67901.1"/>
    </source>
</evidence>
<dbReference type="AlphaFoldDB" id="A0A162BSX4"/>
<dbReference type="RefSeq" id="WP_269203520.1">
    <property type="nucleotide sequence ID" value="NZ_AUXX01000011.1"/>
</dbReference>
<accession>A0A162BSX4</accession>
<dbReference type="EMBL" id="AUXX01000011">
    <property type="protein sequence ID" value="KZN67901.1"/>
    <property type="molecule type" value="Genomic_DNA"/>
</dbReference>
<dbReference type="PATRIC" id="fig|1365257.3.peg.1801"/>
<organism evidence="1 2">
    <name type="scientific">Pseudoalteromonas luteoviolacea S4060-1</name>
    <dbReference type="NCBI Taxonomy" id="1365257"/>
    <lineage>
        <taxon>Bacteria</taxon>
        <taxon>Pseudomonadati</taxon>
        <taxon>Pseudomonadota</taxon>
        <taxon>Gammaproteobacteria</taxon>
        <taxon>Alteromonadales</taxon>
        <taxon>Pseudoalteromonadaceae</taxon>
        <taxon>Pseudoalteromonas</taxon>
    </lineage>
</organism>
<proteinExistence type="predicted"/>
<gene>
    <name evidence="1" type="ORF">N478_16895</name>
</gene>
<comment type="caution">
    <text evidence="1">The sequence shown here is derived from an EMBL/GenBank/DDBJ whole genome shotgun (WGS) entry which is preliminary data.</text>
</comment>